<dbReference type="GO" id="GO:0016779">
    <property type="term" value="F:nucleotidyltransferase activity"/>
    <property type="evidence" value="ECO:0007669"/>
    <property type="project" value="UniProtKB-KW"/>
</dbReference>
<evidence type="ECO:0000256" key="1">
    <source>
        <dbReference type="ARBA" id="ARBA00009919"/>
    </source>
</evidence>
<comment type="caution">
    <text evidence="4">The sequence shown here is derived from an EMBL/GenBank/DDBJ whole genome shotgun (WGS) entry which is preliminary data.</text>
</comment>
<dbReference type="Gene3D" id="3.40.50.720">
    <property type="entry name" value="NAD(P)-binding Rossmann-like Domain"/>
    <property type="match status" value="1"/>
</dbReference>
<keyword evidence="4" id="KW-0548">Nucleotidyltransferase</keyword>
<evidence type="ECO:0000313" key="4">
    <source>
        <dbReference type="EMBL" id="PUA31735.1"/>
    </source>
</evidence>
<proteinExistence type="inferred from homology"/>
<dbReference type="GO" id="GO:0004792">
    <property type="term" value="F:thiosulfate-cyanide sulfurtransferase activity"/>
    <property type="evidence" value="ECO:0007669"/>
    <property type="project" value="TreeGrafter"/>
</dbReference>
<protein>
    <submittedName>
        <fullName evidence="4">Adenylyltransferase</fullName>
    </submittedName>
</protein>
<name>A0A2R7Y2F6_9ARCH</name>
<keyword evidence="2" id="KW-0812">Transmembrane</keyword>
<evidence type="ECO:0000256" key="2">
    <source>
        <dbReference type="SAM" id="Phobius"/>
    </source>
</evidence>
<feature type="domain" description="THIF-type NAD/FAD binding fold" evidence="3">
    <location>
        <begin position="10"/>
        <end position="239"/>
    </location>
</feature>
<accession>A0A2R7Y2F6</accession>
<dbReference type="FunFam" id="3.40.50.720:FF:000080">
    <property type="entry name" value="Thiazole biosynthesis adenylyltransferase ThiF"/>
    <property type="match status" value="1"/>
</dbReference>
<feature type="transmembrane region" description="Helical" evidence="2">
    <location>
        <begin position="32"/>
        <end position="58"/>
    </location>
</feature>
<dbReference type="InterPro" id="IPR045886">
    <property type="entry name" value="ThiF/MoeB/HesA"/>
</dbReference>
<sequence>MLSERELERYDRQIRLPNLGVDGQRKLKAAKVLVAGVGGLGTASALYLAAAGIGKLVLVDKETVELSNLNRQVLYTTHDLGKPKARVAAERLNSLNPEISVEALVLEINEENAPDVVKGCDVVVDGQDNYRTRYALNDACIMHRIPFVHACVQSYEGRLTTIIPGKGPCYRCIVPVQPPEGRAFPILGTIPGTISTLQATEVIKIVLGVGELCVGRMIIYDALKMAFYEIKVERDPDCPSCGSL</sequence>
<dbReference type="SUPFAM" id="SSF69572">
    <property type="entry name" value="Activating enzymes of the ubiquitin-like proteins"/>
    <property type="match status" value="1"/>
</dbReference>
<organism evidence="4 5">
    <name type="scientific">Candidatus Terraquivivens tikiterensis</name>
    <dbReference type="NCBI Taxonomy" id="1980982"/>
    <lineage>
        <taxon>Archaea</taxon>
        <taxon>Nitrososphaerota</taxon>
        <taxon>Candidatus Wolframiiraptoraceae</taxon>
        <taxon>Candidatus Terraquivivens</taxon>
    </lineage>
</organism>
<dbReference type="GO" id="GO:0005737">
    <property type="term" value="C:cytoplasm"/>
    <property type="evidence" value="ECO:0007669"/>
    <property type="project" value="TreeGrafter"/>
</dbReference>
<dbReference type="AlphaFoldDB" id="A0A2R7Y2F6"/>
<comment type="similarity">
    <text evidence="1">Belongs to the HesA/MoeB/ThiF family.</text>
</comment>
<dbReference type="CDD" id="cd00757">
    <property type="entry name" value="ThiF_MoeB_HesA_family"/>
    <property type="match status" value="1"/>
</dbReference>
<dbReference type="Pfam" id="PF00899">
    <property type="entry name" value="ThiF"/>
    <property type="match status" value="1"/>
</dbReference>
<dbReference type="Proteomes" id="UP000244066">
    <property type="component" value="Unassembled WGS sequence"/>
</dbReference>
<dbReference type="EMBL" id="NDWU01000013">
    <property type="protein sequence ID" value="PUA31735.1"/>
    <property type="molecule type" value="Genomic_DNA"/>
</dbReference>
<keyword evidence="2" id="KW-0472">Membrane</keyword>
<evidence type="ECO:0000313" key="5">
    <source>
        <dbReference type="Proteomes" id="UP000244066"/>
    </source>
</evidence>
<reference evidence="4 5" key="1">
    <citation type="submission" date="2017-04" db="EMBL/GenBank/DDBJ databases">
        <title>Draft Aigarchaeota genome from a New Zealand hot spring.</title>
        <authorList>
            <person name="Reysenbach A.-L."/>
            <person name="Donaho J.A."/>
            <person name="Gerhart J."/>
            <person name="Kelley J.F."/>
            <person name="Kouba K."/>
            <person name="Podar M."/>
            <person name="Stott M."/>
        </authorList>
    </citation>
    <scope>NUCLEOTIDE SEQUENCE [LARGE SCALE GENOMIC DNA]</scope>
    <source>
        <strain evidence="4">NZ13_MG1</strain>
    </source>
</reference>
<dbReference type="InterPro" id="IPR035985">
    <property type="entry name" value="Ubiquitin-activating_enz"/>
</dbReference>
<evidence type="ECO:0000259" key="3">
    <source>
        <dbReference type="Pfam" id="PF00899"/>
    </source>
</evidence>
<keyword evidence="4" id="KW-0808">Transferase</keyword>
<keyword evidence="2" id="KW-1133">Transmembrane helix</keyword>
<gene>
    <name evidence="4" type="ORF">B9J98_05290</name>
</gene>
<dbReference type="GO" id="GO:0008641">
    <property type="term" value="F:ubiquitin-like modifier activating enzyme activity"/>
    <property type="evidence" value="ECO:0007669"/>
    <property type="project" value="InterPro"/>
</dbReference>
<dbReference type="InterPro" id="IPR000594">
    <property type="entry name" value="ThiF_NAD_FAD-bd"/>
</dbReference>
<dbReference type="PANTHER" id="PTHR10953:SF102">
    <property type="entry name" value="ADENYLYLTRANSFERASE AND SULFURTRANSFERASE MOCS3"/>
    <property type="match status" value="1"/>
</dbReference>
<dbReference type="PANTHER" id="PTHR10953">
    <property type="entry name" value="UBIQUITIN-ACTIVATING ENZYME E1"/>
    <property type="match status" value="1"/>
</dbReference>